<protein>
    <submittedName>
        <fullName evidence="2">Uncharacterized protein</fullName>
    </submittedName>
</protein>
<name>A0A7R9PS56_TIMGE</name>
<proteinExistence type="predicted"/>
<gene>
    <name evidence="2" type="ORF">TGEB3V08_LOCUS11354</name>
</gene>
<evidence type="ECO:0000313" key="2">
    <source>
        <dbReference type="EMBL" id="CAD7614114.1"/>
    </source>
</evidence>
<feature type="region of interest" description="Disordered" evidence="1">
    <location>
        <begin position="29"/>
        <end position="56"/>
    </location>
</feature>
<dbReference type="EMBL" id="OE849620">
    <property type="protein sequence ID" value="CAD7614114.1"/>
    <property type="molecule type" value="Genomic_DNA"/>
</dbReference>
<reference evidence="2" key="1">
    <citation type="submission" date="2020-11" db="EMBL/GenBank/DDBJ databases">
        <authorList>
            <person name="Tran Van P."/>
        </authorList>
    </citation>
    <scope>NUCLEOTIDE SEQUENCE</scope>
</reference>
<evidence type="ECO:0000256" key="1">
    <source>
        <dbReference type="SAM" id="MobiDB-lite"/>
    </source>
</evidence>
<accession>A0A7R9PS56</accession>
<organism evidence="2">
    <name type="scientific">Timema genevievae</name>
    <name type="common">Walking stick</name>
    <dbReference type="NCBI Taxonomy" id="629358"/>
    <lineage>
        <taxon>Eukaryota</taxon>
        <taxon>Metazoa</taxon>
        <taxon>Ecdysozoa</taxon>
        <taxon>Arthropoda</taxon>
        <taxon>Hexapoda</taxon>
        <taxon>Insecta</taxon>
        <taxon>Pterygota</taxon>
        <taxon>Neoptera</taxon>
        <taxon>Polyneoptera</taxon>
        <taxon>Phasmatodea</taxon>
        <taxon>Timematodea</taxon>
        <taxon>Timematoidea</taxon>
        <taxon>Timematidae</taxon>
        <taxon>Timema</taxon>
    </lineage>
</organism>
<feature type="compositionally biased region" description="Basic and acidic residues" evidence="1">
    <location>
        <begin position="47"/>
        <end position="56"/>
    </location>
</feature>
<sequence length="103" mass="11651">MSLHKLYLVPSLAYSLETCTLNKTELSKLQKTERGTGDQLEDPEGGCGKERRELEKTDVRRDVPGLTALERRELVILKPLVEIALEMSRLRESTGRQDPTVIT</sequence>
<dbReference type="AlphaFoldDB" id="A0A7R9PS56"/>
<dbReference type="Gene3D" id="3.30.310.50">
    <property type="entry name" value="Alpha-D-phosphohexomutase, C-terminal domain"/>
    <property type="match status" value="1"/>
</dbReference>